<dbReference type="PANTHER" id="PTHR13800">
    <property type="entry name" value="TRANSIENT RECEPTOR POTENTIAL CATION CHANNEL, SUBFAMILY M, MEMBER 6"/>
    <property type="match status" value="1"/>
</dbReference>
<keyword evidence="11" id="KW-0732">Signal</keyword>
<evidence type="ECO:0000256" key="7">
    <source>
        <dbReference type="ARBA" id="ARBA00023303"/>
    </source>
</evidence>
<reference evidence="16" key="2">
    <citation type="submission" date="2025-09" db="UniProtKB">
        <authorList>
            <consortium name="Ensembl"/>
        </authorList>
    </citation>
    <scope>IDENTIFICATION</scope>
</reference>
<evidence type="ECO:0000313" key="17">
    <source>
        <dbReference type="Proteomes" id="UP000694427"/>
    </source>
</evidence>
<protein>
    <submittedName>
        <fullName evidence="16">Transient receptor potential cation channel, subfamily M, member 3</fullName>
    </submittedName>
</protein>
<feature type="signal peptide" evidence="11">
    <location>
        <begin position="1"/>
        <end position="17"/>
    </location>
</feature>
<dbReference type="InterPro" id="IPR050927">
    <property type="entry name" value="TRPM"/>
</dbReference>
<dbReference type="InterPro" id="IPR057366">
    <property type="entry name" value="TRPM-like"/>
</dbReference>
<dbReference type="PANTHER" id="PTHR13800:SF7">
    <property type="entry name" value="TRANSIENT RECEPTOR POTENTIAL CATION CHANNEL SUBFAMILY M MEMBER 3"/>
    <property type="match status" value="1"/>
</dbReference>
<comment type="subcellular location">
    <subcellularLocation>
        <location evidence="1">Membrane</location>
        <topology evidence="1">Multi-pass membrane protein</topology>
    </subcellularLocation>
</comment>
<accession>A0A8C1QXC9</accession>
<evidence type="ECO:0000256" key="10">
    <source>
        <dbReference type="SAM" id="Phobius"/>
    </source>
</evidence>
<feature type="compositionally biased region" description="Gly residues" evidence="9">
    <location>
        <begin position="1590"/>
        <end position="1602"/>
    </location>
</feature>
<evidence type="ECO:0000313" key="16">
    <source>
        <dbReference type="Ensembl" id="ENSCCRP00010072002.1"/>
    </source>
</evidence>
<dbReference type="Pfam" id="PF16519">
    <property type="entry name" value="TRPM_tetra"/>
    <property type="match status" value="1"/>
</dbReference>
<dbReference type="GO" id="GO:0051262">
    <property type="term" value="P:protein tetramerization"/>
    <property type="evidence" value="ECO:0007669"/>
    <property type="project" value="InterPro"/>
</dbReference>
<feature type="transmembrane region" description="Helical" evidence="10">
    <location>
        <begin position="847"/>
        <end position="866"/>
    </location>
</feature>
<feature type="region of interest" description="Disordered" evidence="9">
    <location>
        <begin position="1342"/>
        <end position="1368"/>
    </location>
</feature>
<evidence type="ECO:0000259" key="12">
    <source>
        <dbReference type="Pfam" id="PF00520"/>
    </source>
</evidence>
<keyword evidence="3 10" id="KW-0812">Transmembrane</keyword>
<evidence type="ECO:0000256" key="1">
    <source>
        <dbReference type="ARBA" id="ARBA00004141"/>
    </source>
</evidence>
<evidence type="ECO:0000256" key="5">
    <source>
        <dbReference type="ARBA" id="ARBA00023065"/>
    </source>
</evidence>
<feature type="compositionally biased region" description="Polar residues" evidence="9">
    <location>
        <begin position="1277"/>
        <end position="1287"/>
    </location>
</feature>
<feature type="compositionally biased region" description="Basic and acidic residues" evidence="9">
    <location>
        <begin position="71"/>
        <end position="82"/>
    </location>
</feature>
<reference evidence="16" key="1">
    <citation type="submission" date="2025-08" db="UniProtKB">
        <authorList>
            <consortium name="Ensembl"/>
        </authorList>
    </citation>
    <scope>IDENTIFICATION</scope>
</reference>
<dbReference type="InterPro" id="IPR041491">
    <property type="entry name" value="TRPM_SLOG"/>
</dbReference>
<evidence type="ECO:0000256" key="11">
    <source>
        <dbReference type="SAM" id="SignalP"/>
    </source>
</evidence>
<dbReference type="GO" id="GO:0005886">
    <property type="term" value="C:plasma membrane"/>
    <property type="evidence" value="ECO:0007669"/>
    <property type="project" value="TreeGrafter"/>
</dbReference>
<evidence type="ECO:0000256" key="6">
    <source>
        <dbReference type="ARBA" id="ARBA00023136"/>
    </source>
</evidence>
<keyword evidence="5" id="KW-0406">Ion transport</keyword>
<evidence type="ECO:0000256" key="3">
    <source>
        <dbReference type="ARBA" id="ARBA00022692"/>
    </source>
</evidence>
<feature type="region of interest" description="Disordered" evidence="9">
    <location>
        <begin position="1541"/>
        <end position="1602"/>
    </location>
</feature>
<feature type="compositionally biased region" description="Polar residues" evidence="9">
    <location>
        <begin position="1635"/>
        <end position="1644"/>
    </location>
</feature>
<dbReference type="InterPro" id="IPR037162">
    <property type="entry name" value="TRPM_tetra_sf"/>
</dbReference>
<evidence type="ECO:0000256" key="4">
    <source>
        <dbReference type="ARBA" id="ARBA00022989"/>
    </source>
</evidence>
<keyword evidence="4 10" id="KW-1133">Transmembrane helix</keyword>
<feature type="transmembrane region" description="Helical" evidence="10">
    <location>
        <begin position="983"/>
        <end position="1003"/>
    </location>
</feature>
<feature type="domain" description="TRPM tetramerisation" evidence="13">
    <location>
        <begin position="1187"/>
        <end position="1241"/>
    </location>
</feature>
<evidence type="ECO:0000256" key="9">
    <source>
        <dbReference type="SAM" id="MobiDB-lite"/>
    </source>
</evidence>
<feature type="region of interest" description="Disordered" evidence="9">
    <location>
        <begin position="1625"/>
        <end position="1696"/>
    </location>
</feature>
<feature type="compositionally biased region" description="Basic and acidic residues" evidence="9">
    <location>
        <begin position="1565"/>
        <end position="1577"/>
    </location>
</feature>
<organism evidence="16 17">
    <name type="scientific">Cyprinus carpio</name>
    <name type="common">Common carp</name>
    <dbReference type="NCBI Taxonomy" id="7962"/>
    <lineage>
        <taxon>Eukaryota</taxon>
        <taxon>Metazoa</taxon>
        <taxon>Chordata</taxon>
        <taxon>Craniata</taxon>
        <taxon>Vertebrata</taxon>
        <taxon>Euteleostomi</taxon>
        <taxon>Actinopterygii</taxon>
        <taxon>Neopterygii</taxon>
        <taxon>Teleostei</taxon>
        <taxon>Ostariophysi</taxon>
        <taxon>Cypriniformes</taxon>
        <taxon>Cyprinidae</taxon>
        <taxon>Cyprininae</taxon>
        <taxon>Cyprinus</taxon>
    </lineage>
</organism>
<dbReference type="Pfam" id="PF00520">
    <property type="entry name" value="Ion_trans"/>
    <property type="match status" value="1"/>
</dbReference>
<feature type="chain" id="PRO_5034597160" evidence="11">
    <location>
        <begin position="18"/>
        <end position="1696"/>
    </location>
</feature>
<dbReference type="Pfam" id="PF25508">
    <property type="entry name" value="TRPM2"/>
    <property type="match status" value="1"/>
</dbReference>
<proteinExistence type="predicted"/>
<feature type="domain" description="Ion transport" evidence="12">
    <location>
        <begin position="857"/>
        <end position="1095"/>
    </location>
</feature>
<feature type="domain" description="TRPM-like" evidence="15">
    <location>
        <begin position="478"/>
        <end position="743"/>
    </location>
</feature>
<feature type="compositionally biased region" description="Polar residues" evidence="9">
    <location>
        <begin position="1359"/>
        <end position="1368"/>
    </location>
</feature>
<feature type="domain" description="TRPM SLOG" evidence="14">
    <location>
        <begin position="114"/>
        <end position="379"/>
    </location>
</feature>
<dbReference type="InterPro" id="IPR005821">
    <property type="entry name" value="Ion_trans_dom"/>
</dbReference>
<keyword evidence="7" id="KW-0407">Ion channel</keyword>
<dbReference type="GO" id="GO:0030001">
    <property type="term" value="P:metal ion transport"/>
    <property type="evidence" value="ECO:0007669"/>
    <property type="project" value="TreeGrafter"/>
</dbReference>
<evidence type="ECO:0000256" key="2">
    <source>
        <dbReference type="ARBA" id="ARBA00022448"/>
    </source>
</evidence>
<feature type="region of interest" description="Disordered" evidence="9">
    <location>
        <begin position="1277"/>
        <end position="1303"/>
    </location>
</feature>
<name>A0A8C1QXC9_CYPCA</name>
<feature type="transmembrane region" description="Helical" evidence="10">
    <location>
        <begin position="944"/>
        <end position="962"/>
    </location>
</feature>
<dbReference type="Proteomes" id="UP000694427">
    <property type="component" value="Unplaced"/>
</dbReference>
<keyword evidence="17" id="KW-1185">Reference proteome</keyword>
<dbReference type="InterPro" id="IPR032415">
    <property type="entry name" value="TRPM_tetra"/>
</dbReference>
<evidence type="ECO:0000259" key="14">
    <source>
        <dbReference type="Pfam" id="PF18139"/>
    </source>
</evidence>
<dbReference type="GO" id="GO:0005261">
    <property type="term" value="F:monoatomic cation channel activity"/>
    <property type="evidence" value="ECO:0007669"/>
    <property type="project" value="UniProtKB-ARBA"/>
</dbReference>
<dbReference type="Gene3D" id="1.20.5.1010">
    <property type="entry name" value="TRPM, tetramerisation domain"/>
    <property type="match status" value="1"/>
</dbReference>
<keyword evidence="2" id="KW-0813">Transport</keyword>
<dbReference type="Pfam" id="PF18139">
    <property type="entry name" value="LSDAT_euk"/>
    <property type="match status" value="1"/>
</dbReference>
<comment type="catalytic activity">
    <reaction evidence="8">
        <text>Mg(2+)(in) = Mg(2+)(out)</text>
        <dbReference type="Rhea" id="RHEA:29827"/>
        <dbReference type="ChEBI" id="CHEBI:18420"/>
    </reaction>
</comment>
<evidence type="ECO:0000259" key="15">
    <source>
        <dbReference type="Pfam" id="PF25508"/>
    </source>
</evidence>
<sequence>MKLTFLPLVISATYTYCVSPQAQKSWIERAFSKRECVHIIVSTKDPHRCCCGRLIGQHIGLPPSISSNQNEKSERVPKNDSLSEKWSISKHTQLSPTDAFGTIEFQGGGHSNKAMYVRVSYDTKPDLLLHLMTKEWQLELPKLLISVHGGLQNFELQPKLKQVFGKGLIKAAMTTGAWIFTGGVNTGVIRHVGDALKDHASKSRGKICTIGIAPWGIVENQEDLVGKDVVRPYQTMSNPLSKLTVLNSLHSHFILADNGTTGKYGAEVKLRRQLEKHISLQKINTRIGQGVPVVALIVEGGPNVISIVLEYLRDTPPVPVVVCDGSGRASDILAFGHKYSEEGGIINESLRDQLLVTIQKTFTYSRTQAQHLFIILMECMKKKELITVFRMGSEGHQDIDLAILTALLKGANASAPDQLSLALAWNRVDIARSQIFIYGQQWPVGNIHSLRLFHETDSLLFTCMSVLFCAGGVGSGPVKQSMLDALVLDRVDFVKLLIENGVSMHRFLTLSRLEELYNTRHGPSNTLFHLVRDVKKGNLPPDYRISLIDIGLVMEYLMGGAYRCNYTRKRFRTLYHNLFGPKRPKALKLLGMEDDMPIRRGRQKTTKKREEEVDIDLDDPEINHFPFPFHELMVWAVLMKRQKMALFFWQHGEEAMAKALVACKLCKAMAHEASENDMVDDISQELNQNSREFGQLAVELLDQSYKQDEQMAMKLLTYELKNWSNATCLQLAVAAKHRDFIAHTCSQMLLTDMWMGRLRMRKNSGLKVILGLLLPPSILSLEFKNKDEMSYMPQDQDTYLQEKDAMLGNVSSEASRKKRVEEVQNRHRLIPVGRKIYEFYNAPIVKFWFHTLAYVAYLMLFNYIVLVKMDLWPSPQEWIVIAYIFTNGIEKMREILMSEPGKLMQKVKVWLQEYWNVTDLMAILIFSIGMVLRLQDPPLMSYGRVIYCVNIIYWYIRLLDIFGVNKYLGPYVMMIGKMMIDMMYFVIIMLVVLMSFGVARQAILNPNEDPSWMLARNIFFMPYWMIYGEVFADQIDPPCGQNITTEEGVIVSLPPCKTGAWIIPAIMACYLLVANILLVNLLIAVFNNTFFEVKSISNQVWKFQRYQLIMTFHERPVLPPPLIIFSHITMVLKHLCCRWRKHDEDERDYGLKLFITEDELKKVHDFEEQCMEEYFREKDDRFNSSNDERIRVTSERVENMAMRLEEVNEREHFMKASLQTVDIRLAQMEEMIGRIAVALERVAGMDRGEVNKARSRTSSDCTDTNYILRQSSFNSQEGNSYRLQESLEQGGEESISPTSPTALAPRVRSHSFYVSHSSKDRSGADRGEGFFKDRLFSLHRANSSQSVSSGAGPKESKPTPLNTLSVQQQLRPSSCIDIYVSASEDVQPTESFLEPVRTVPSLARDSSLHSEIMEVVLSGGRDCSGRAGGSERQSDGTVLFEDSAAADLSLCSAHLLPDTLPPWDLDPSPPPSAGILERSKSSRFLSATGPLFLDEPPLVKSHSLMFTSRGYYGGMGVQVKAAEYTSITDCIDTRCVSTPYPVPERSDSPGGSFTFDKPQDLGVSHPERDAELSHTESDLEETAEGSADTGKGGQSSSGGTGADLGLGLALGPFCSPISRLERANSCSSSEESHSNIYSQKSFSISERMDKGRGSSRNPFQKARAGARLEGKTDSLSMRKLAKPSAFQSFDSRHNYT</sequence>
<feature type="transmembrane region" description="Helical" evidence="10">
    <location>
        <begin position="914"/>
        <end position="932"/>
    </location>
</feature>
<evidence type="ECO:0000259" key="13">
    <source>
        <dbReference type="Pfam" id="PF16519"/>
    </source>
</evidence>
<feature type="transmembrane region" description="Helical" evidence="10">
    <location>
        <begin position="1061"/>
        <end position="1086"/>
    </location>
</feature>
<keyword evidence="6 10" id="KW-0472">Membrane</keyword>
<evidence type="ECO:0000256" key="8">
    <source>
        <dbReference type="ARBA" id="ARBA00034269"/>
    </source>
</evidence>
<dbReference type="Ensembl" id="ENSCCRT00010079580.1">
    <property type="protein sequence ID" value="ENSCCRP00010072002.1"/>
    <property type="gene ID" value="ENSCCRG00010024195.1"/>
</dbReference>
<feature type="region of interest" description="Disordered" evidence="9">
    <location>
        <begin position="62"/>
        <end position="82"/>
    </location>
</feature>